<dbReference type="Gene3D" id="3.30.9.10">
    <property type="entry name" value="D-Amino Acid Oxidase, subunit A, domain 2"/>
    <property type="match status" value="1"/>
</dbReference>
<dbReference type="Pfam" id="PF01266">
    <property type="entry name" value="DAO"/>
    <property type="match status" value="1"/>
</dbReference>
<evidence type="ECO:0000259" key="2">
    <source>
        <dbReference type="Pfam" id="PF01266"/>
    </source>
</evidence>
<protein>
    <submittedName>
        <fullName evidence="3">FAD-dependent oxidoreductase</fullName>
    </submittedName>
</protein>
<name>A0ABP8IHT4_9BACT</name>
<comment type="caution">
    <text evidence="3">The sequence shown here is derived from an EMBL/GenBank/DDBJ whole genome shotgun (WGS) entry which is preliminary data.</text>
</comment>
<keyword evidence="4" id="KW-1185">Reference proteome</keyword>
<evidence type="ECO:0000313" key="4">
    <source>
        <dbReference type="Proteomes" id="UP001501153"/>
    </source>
</evidence>
<dbReference type="EMBL" id="BAABGZ010000028">
    <property type="protein sequence ID" value="GAA4358985.1"/>
    <property type="molecule type" value="Genomic_DNA"/>
</dbReference>
<dbReference type="InterPro" id="IPR036188">
    <property type="entry name" value="FAD/NAD-bd_sf"/>
</dbReference>
<reference evidence="4" key="1">
    <citation type="journal article" date="2019" name="Int. J. Syst. Evol. Microbiol.">
        <title>The Global Catalogue of Microorganisms (GCM) 10K type strain sequencing project: providing services to taxonomists for standard genome sequencing and annotation.</title>
        <authorList>
            <consortium name="The Broad Institute Genomics Platform"/>
            <consortium name="The Broad Institute Genome Sequencing Center for Infectious Disease"/>
            <person name="Wu L."/>
            <person name="Ma J."/>
        </authorList>
    </citation>
    <scope>NUCLEOTIDE SEQUENCE [LARGE SCALE GENOMIC DNA]</scope>
    <source>
        <strain evidence="4">JCM 17923</strain>
    </source>
</reference>
<evidence type="ECO:0000256" key="1">
    <source>
        <dbReference type="SAM" id="Phobius"/>
    </source>
</evidence>
<keyword evidence="1" id="KW-0812">Transmembrane</keyword>
<dbReference type="PANTHER" id="PTHR13847">
    <property type="entry name" value="SARCOSINE DEHYDROGENASE-RELATED"/>
    <property type="match status" value="1"/>
</dbReference>
<dbReference type="Gene3D" id="3.50.50.60">
    <property type="entry name" value="FAD/NAD(P)-binding domain"/>
    <property type="match status" value="1"/>
</dbReference>
<dbReference type="Proteomes" id="UP001501153">
    <property type="component" value="Unassembled WGS sequence"/>
</dbReference>
<dbReference type="InterPro" id="IPR006076">
    <property type="entry name" value="FAD-dep_OxRdtase"/>
</dbReference>
<sequence length="385" mass="40870">MAANLSYWEQQSFFGPADVAVIGAGLVGLTAALYLKQQRPQWRVVVLERGALPSGASTKNAGFACFGSISELIEQEKRGDLQAVVAARYEGLRRLRELLGDAALDYRAVGGYELFRADEGELARECLARIAYYNQLLAPITGRPLTFHDASAEAGRFGFGGVRTLLRNDCEGSLDAGRMMRTLLGRVWAADVPVLSSCGVESLEAPASNRSGPVLLHLSNGARLEAGQVLLATNAFAAELYPSLAVAPGRGQVLVTEPLPEVNLPGTFHYDKGYAYFRQLPDGRILLGGGRNLDFAAEATTAPGLTAPVQAYLEGLLHEVIVPGRQPRVDYRWSGVMGFGPELAPVLDWVAPGVLAAVRCNGMGVAMGAGTGWRAAGMLATNPAG</sequence>
<accession>A0ABP8IHT4</accession>
<evidence type="ECO:0000313" key="3">
    <source>
        <dbReference type="EMBL" id="GAA4358985.1"/>
    </source>
</evidence>
<keyword evidence="1" id="KW-0472">Membrane</keyword>
<proteinExistence type="predicted"/>
<feature type="transmembrane region" description="Helical" evidence="1">
    <location>
        <begin position="13"/>
        <end position="35"/>
    </location>
</feature>
<dbReference type="RefSeq" id="WP_345236408.1">
    <property type="nucleotide sequence ID" value="NZ_BAABGZ010000028.1"/>
</dbReference>
<dbReference type="PANTHER" id="PTHR13847:SF281">
    <property type="entry name" value="FAD DEPENDENT OXIDOREDUCTASE DOMAIN-CONTAINING PROTEIN"/>
    <property type="match status" value="1"/>
</dbReference>
<dbReference type="SUPFAM" id="SSF51971">
    <property type="entry name" value="Nucleotide-binding domain"/>
    <property type="match status" value="1"/>
</dbReference>
<organism evidence="3 4">
    <name type="scientific">Hymenobacter saemangeumensis</name>
    <dbReference type="NCBI Taxonomy" id="1084522"/>
    <lineage>
        <taxon>Bacteria</taxon>
        <taxon>Pseudomonadati</taxon>
        <taxon>Bacteroidota</taxon>
        <taxon>Cytophagia</taxon>
        <taxon>Cytophagales</taxon>
        <taxon>Hymenobacteraceae</taxon>
        <taxon>Hymenobacter</taxon>
    </lineage>
</organism>
<keyword evidence="1" id="KW-1133">Transmembrane helix</keyword>
<feature type="domain" description="FAD dependent oxidoreductase" evidence="2">
    <location>
        <begin position="18"/>
        <end position="376"/>
    </location>
</feature>
<gene>
    <name evidence="3" type="ORF">GCM10023185_25160</name>
</gene>